<gene>
    <name evidence="1" type="ORF">SCP_0506020</name>
</gene>
<dbReference type="AlphaFoldDB" id="A0A401GMT9"/>
<evidence type="ECO:0000313" key="1">
    <source>
        <dbReference type="EMBL" id="GBE83547.1"/>
    </source>
</evidence>
<dbReference type="OrthoDB" id="2757320at2759"/>
<evidence type="ECO:0000313" key="2">
    <source>
        <dbReference type="Proteomes" id="UP000287166"/>
    </source>
</evidence>
<protein>
    <recommendedName>
        <fullName evidence="3">F-box domain-containing protein</fullName>
    </recommendedName>
</protein>
<reference evidence="1 2" key="1">
    <citation type="journal article" date="2018" name="Sci. Rep.">
        <title>Genome sequence of the cauliflower mushroom Sparassis crispa (Hanabiratake) and its association with beneficial usage.</title>
        <authorList>
            <person name="Kiyama R."/>
            <person name="Furutani Y."/>
            <person name="Kawaguchi K."/>
            <person name="Nakanishi T."/>
        </authorList>
    </citation>
    <scope>NUCLEOTIDE SEQUENCE [LARGE SCALE GENOMIC DNA]</scope>
</reference>
<accession>A0A401GMT9</accession>
<dbReference type="Proteomes" id="UP000287166">
    <property type="component" value="Unassembled WGS sequence"/>
</dbReference>
<dbReference type="InParanoid" id="A0A401GMT9"/>
<organism evidence="1 2">
    <name type="scientific">Sparassis crispa</name>
    <dbReference type="NCBI Taxonomy" id="139825"/>
    <lineage>
        <taxon>Eukaryota</taxon>
        <taxon>Fungi</taxon>
        <taxon>Dikarya</taxon>
        <taxon>Basidiomycota</taxon>
        <taxon>Agaricomycotina</taxon>
        <taxon>Agaricomycetes</taxon>
        <taxon>Polyporales</taxon>
        <taxon>Sparassidaceae</taxon>
        <taxon>Sparassis</taxon>
    </lineage>
</organism>
<dbReference type="EMBL" id="BFAD01000005">
    <property type="protein sequence ID" value="GBE83547.1"/>
    <property type="molecule type" value="Genomic_DNA"/>
</dbReference>
<proteinExistence type="predicted"/>
<sequence>MHRCFLIPEIVSLIIDTGPPGSPQDTSSLARLARTSRVFHNVSLDVLWYGQFGLANLIKCMPADLWTEDDGKLSFTRPLLASDLERFDYYAHRIRALTLSRYEKIPSPWISPNVTVGSNVFKALSLFRLSTPPLPNITQLGWSGGSAFTYCIMFLGPKLNLLQVTSTRPITAPALASVLSHLRYLAAPLQSIYLNFQDWSNDYSKPLEQIADFPDLRTFSYTSGEPLSVEIFAILGQMPHLENLELCLKTIPQPLYPLPGPGSPHYFPFTALKEFSLSTSSITVCVTVVSALSLRNIRSVSFDVLHAASVGQLLEVVHDHCSWESLESILIHTSFNARKGHPSDEVVAQASLRSLYDFHKMKNLTIMTDSPLEMDNSDLQDMASSWPHLEELCLIYNPLVTSWEQHSAITLQGLVPLVKQCPTLSVLSLPIAFTVGDGYTRLRPGGGHSNDRVTQLHCGGRCTAGPAQIASFLSDLFPNLQEIAGYYPGELNDPKNPWREIEEYLPGFAAIRKQERISLEAQGKVEDVV</sequence>
<name>A0A401GMT9_9APHY</name>
<dbReference type="Gene3D" id="3.80.10.10">
    <property type="entry name" value="Ribonuclease Inhibitor"/>
    <property type="match status" value="1"/>
</dbReference>
<dbReference type="InterPro" id="IPR032675">
    <property type="entry name" value="LRR_dom_sf"/>
</dbReference>
<comment type="caution">
    <text evidence="1">The sequence shown here is derived from an EMBL/GenBank/DDBJ whole genome shotgun (WGS) entry which is preliminary data.</text>
</comment>
<dbReference type="GeneID" id="38780464"/>
<keyword evidence="2" id="KW-1185">Reference proteome</keyword>
<evidence type="ECO:0008006" key="3">
    <source>
        <dbReference type="Google" id="ProtNLM"/>
    </source>
</evidence>
<dbReference type="SUPFAM" id="SSF52047">
    <property type="entry name" value="RNI-like"/>
    <property type="match status" value="1"/>
</dbReference>
<dbReference type="RefSeq" id="XP_027614460.1">
    <property type="nucleotide sequence ID" value="XM_027758659.1"/>
</dbReference>
<dbReference type="STRING" id="139825.A0A401GMT9"/>